<dbReference type="InterPro" id="IPR001296">
    <property type="entry name" value="Glyco_trans_1"/>
</dbReference>
<accession>A0A2S9V3U2</accession>
<evidence type="ECO:0000259" key="1">
    <source>
        <dbReference type="Pfam" id="PF00534"/>
    </source>
</evidence>
<evidence type="ECO:0008006" key="5">
    <source>
        <dbReference type="Google" id="ProtNLM"/>
    </source>
</evidence>
<feature type="domain" description="Glycosyl transferase family 1" evidence="1">
    <location>
        <begin position="185"/>
        <end position="304"/>
    </location>
</feature>
<dbReference type="InterPro" id="IPR050194">
    <property type="entry name" value="Glycosyltransferase_grp1"/>
</dbReference>
<dbReference type="EMBL" id="PVNP01000216">
    <property type="protein sequence ID" value="PRO71074.1"/>
    <property type="molecule type" value="Genomic_DNA"/>
</dbReference>
<dbReference type="PANTHER" id="PTHR45947:SF3">
    <property type="entry name" value="SULFOQUINOVOSYL TRANSFERASE SQD2"/>
    <property type="match status" value="1"/>
</dbReference>
<evidence type="ECO:0000313" key="4">
    <source>
        <dbReference type="Proteomes" id="UP000238949"/>
    </source>
</evidence>
<dbReference type="SUPFAM" id="SSF53756">
    <property type="entry name" value="UDP-Glycosyltransferase/glycogen phosphorylase"/>
    <property type="match status" value="1"/>
</dbReference>
<dbReference type="OrthoDB" id="9768937at2"/>
<dbReference type="RefSeq" id="WP_105936870.1">
    <property type="nucleotide sequence ID" value="NZ_PVNP01000216.1"/>
</dbReference>
<gene>
    <name evidence="3" type="ORF">C6Y40_23760</name>
</gene>
<dbReference type="Pfam" id="PF00534">
    <property type="entry name" value="Glycos_transf_1"/>
    <property type="match status" value="1"/>
</dbReference>
<proteinExistence type="predicted"/>
<feature type="domain" description="Glycosyltransferase subfamily 4-like N-terminal" evidence="2">
    <location>
        <begin position="12"/>
        <end position="174"/>
    </location>
</feature>
<dbReference type="InterPro" id="IPR028098">
    <property type="entry name" value="Glyco_trans_4-like_N"/>
</dbReference>
<dbReference type="AlphaFoldDB" id="A0A2S9V3U2"/>
<dbReference type="Proteomes" id="UP000238949">
    <property type="component" value="Unassembled WGS sequence"/>
</dbReference>
<comment type="caution">
    <text evidence="3">The sequence shown here is derived from an EMBL/GenBank/DDBJ whole genome shotgun (WGS) entry which is preliminary data.</text>
</comment>
<dbReference type="GO" id="GO:0016757">
    <property type="term" value="F:glycosyltransferase activity"/>
    <property type="evidence" value="ECO:0007669"/>
    <property type="project" value="InterPro"/>
</dbReference>
<dbReference type="CDD" id="cd03801">
    <property type="entry name" value="GT4_PimA-like"/>
    <property type="match status" value="1"/>
</dbReference>
<evidence type="ECO:0000259" key="2">
    <source>
        <dbReference type="Pfam" id="PF13439"/>
    </source>
</evidence>
<organism evidence="3 4">
    <name type="scientific">Alteromonas alba</name>
    <dbReference type="NCBI Taxonomy" id="2079529"/>
    <lineage>
        <taxon>Bacteria</taxon>
        <taxon>Pseudomonadati</taxon>
        <taxon>Pseudomonadota</taxon>
        <taxon>Gammaproteobacteria</taxon>
        <taxon>Alteromonadales</taxon>
        <taxon>Alteromonadaceae</taxon>
        <taxon>Alteromonas/Salinimonas group</taxon>
        <taxon>Alteromonas</taxon>
    </lineage>
</organism>
<reference evidence="4" key="1">
    <citation type="journal article" date="2020" name="Int. J. Syst. Evol. Microbiol.">
        <title>Alteromonas alba sp. nov., a marine bacterium isolated from the seawater of the West Pacific Ocean.</title>
        <authorList>
            <person name="Sun C."/>
            <person name="Wu Y.-H."/>
            <person name="Xamxidin M."/>
            <person name="Cheng H."/>
            <person name="Xu X.-W."/>
        </authorList>
    </citation>
    <scope>NUCLEOTIDE SEQUENCE [LARGE SCALE GENOMIC DNA]</scope>
    <source>
        <strain evidence="4">190</strain>
    </source>
</reference>
<protein>
    <recommendedName>
        <fullName evidence="5">Glycosyl transferase</fullName>
    </recommendedName>
</protein>
<sequence length="360" mass="41254">MRVLHICESVTGGIATYLNELVPCQIEKYGSDCVHLVVPHSQKEEISIPSQNLTYFDEVNRKSLVTQLRMLVSYQKDVKEFRPTVVHIHSTFAGFWFRLGLFFTLKRPYKVIYCSHGWAFDRECSEKTKKAIIFIEKLLSHKTDRIVCISKHDLQVAKKCGLNQNKLTLVKNTIKEVPVTLAAAEISQDTKNFLFVGRFDKQKGFDLLLEAIAATRSEDFRVYCIGDFVVNNDLKQLEMVSSDKRIIHLGWKPKLEVMQYMKACDALIMPSRWEGFGLVALEALNCGCPVFHSGKGGLSEHLDDCDYYKALSKPVALNLQHLLKYSTKFGLQKIRNNLVENYSNSYSIFDLTESLEKLYK</sequence>
<evidence type="ECO:0000313" key="3">
    <source>
        <dbReference type="EMBL" id="PRO71074.1"/>
    </source>
</evidence>
<dbReference type="Pfam" id="PF13439">
    <property type="entry name" value="Glyco_transf_4"/>
    <property type="match status" value="1"/>
</dbReference>
<keyword evidence="4" id="KW-1185">Reference proteome</keyword>
<dbReference type="PANTHER" id="PTHR45947">
    <property type="entry name" value="SULFOQUINOVOSYL TRANSFERASE SQD2"/>
    <property type="match status" value="1"/>
</dbReference>
<dbReference type="Gene3D" id="3.40.50.2000">
    <property type="entry name" value="Glycogen Phosphorylase B"/>
    <property type="match status" value="2"/>
</dbReference>
<name>A0A2S9V3U2_9ALTE</name>